<proteinExistence type="predicted"/>
<accession>A0A1X7VI40</accession>
<reference evidence="1" key="1">
    <citation type="submission" date="2017-05" db="UniProtKB">
        <authorList>
            <consortium name="EnsemblMetazoa"/>
        </authorList>
    </citation>
    <scope>IDENTIFICATION</scope>
</reference>
<organism evidence="1">
    <name type="scientific">Amphimedon queenslandica</name>
    <name type="common">Sponge</name>
    <dbReference type="NCBI Taxonomy" id="400682"/>
    <lineage>
        <taxon>Eukaryota</taxon>
        <taxon>Metazoa</taxon>
        <taxon>Porifera</taxon>
        <taxon>Demospongiae</taxon>
        <taxon>Heteroscleromorpha</taxon>
        <taxon>Haplosclerida</taxon>
        <taxon>Niphatidae</taxon>
        <taxon>Amphimedon</taxon>
    </lineage>
</organism>
<dbReference type="AlphaFoldDB" id="A0A1X7VI40"/>
<name>A0A1X7VI40_AMPQE</name>
<dbReference type="InParanoid" id="A0A1X7VI40"/>
<evidence type="ECO:0000313" key="1">
    <source>
        <dbReference type="EnsemblMetazoa" id="Aqu2.1.39578_001"/>
    </source>
</evidence>
<protein>
    <submittedName>
        <fullName evidence="1">Uncharacterized protein</fullName>
    </submittedName>
</protein>
<dbReference type="EnsemblMetazoa" id="Aqu2.1.39578_001">
    <property type="protein sequence ID" value="Aqu2.1.39578_001"/>
    <property type="gene ID" value="Aqu2.1.39578"/>
</dbReference>
<sequence length="80" mass="9189">MPKKIKLSPPLSFKATNYKSLVLFESFVEKATFYSNNHEIMVNKVCAQAKDVKNLFSLLHTVAWQNLKHSDPPQIIPLEM</sequence>